<dbReference type="Proteomes" id="UP000290289">
    <property type="component" value="Chromosome 2"/>
</dbReference>
<evidence type="ECO:0000256" key="1">
    <source>
        <dbReference type="ARBA" id="ARBA00006242"/>
    </source>
</evidence>
<dbReference type="GO" id="GO:0009941">
    <property type="term" value="C:chloroplast envelope"/>
    <property type="evidence" value="ECO:0007669"/>
    <property type="project" value="TreeGrafter"/>
</dbReference>
<dbReference type="PRINTS" id="PR00395">
    <property type="entry name" value="RIBOSOMALS2"/>
</dbReference>
<dbReference type="InterPro" id="IPR009000">
    <property type="entry name" value="Transl_B-barrel_sf"/>
</dbReference>
<dbReference type="FunFam" id="3.30.160.810:FF:000001">
    <property type="entry name" value="50S ribosomal protein L3"/>
    <property type="match status" value="2"/>
</dbReference>
<keyword evidence="5" id="KW-0808">Transferase</keyword>
<dbReference type="EMBL" id="RDQH01000328">
    <property type="protein sequence ID" value="RXI06646.1"/>
    <property type="molecule type" value="Genomic_DNA"/>
</dbReference>
<dbReference type="GO" id="GO:0006412">
    <property type="term" value="P:translation"/>
    <property type="evidence" value="ECO:0007669"/>
    <property type="project" value="InterPro"/>
</dbReference>
<dbReference type="STRING" id="3750.A0A498KGZ1"/>
<dbReference type="AlphaFoldDB" id="A0A498KGZ1"/>
<dbReference type="Pfam" id="PF00318">
    <property type="entry name" value="Ribosomal_S2"/>
    <property type="match status" value="2"/>
</dbReference>
<dbReference type="Gene3D" id="2.160.10.10">
    <property type="entry name" value="Hexapeptide repeat proteins"/>
    <property type="match status" value="1"/>
</dbReference>
<evidence type="ECO:0000256" key="7">
    <source>
        <dbReference type="ARBA" id="ARBA00022730"/>
    </source>
</evidence>
<dbReference type="Gene3D" id="3.90.550.10">
    <property type="entry name" value="Spore Coat Polysaccharide Biosynthesis Protein SpsA, Chain A"/>
    <property type="match status" value="1"/>
</dbReference>
<dbReference type="InterPro" id="IPR023591">
    <property type="entry name" value="Ribosomal_uS2_flav_dom_sf"/>
</dbReference>
<feature type="region of interest" description="Disordered" evidence="13">
    <location>
        <begin position="1147"/>
        <end position="1179"/>
    </location>
</feature>
<proteinExistence type="inferred from homology"/>
<dbReference type="Pfam" id="PF01704">
    <property type="entry name" value="UDPGP"/>
    <property type="match status" value="1"/>
</dbReference>
<dbReference type="FunFam" id="2.40.30.10:FF:000065">
    <property type="entry name" value="50S ribosomal protein L3, chloroplastic"/>
    <property type="match status" value="2"/>
</dbReference>
<dbReference type="GO" id="GO:0005840">
    <property type="term" value="C:ribosome"/>
    <property type="evidence" value="ECO:0007669"/>
    <property type="project" value="UniProtKB-KW"/>
</dbReference>
<evidence type="ECO:0000313" key="15">
    <source>
        <dbReference type="Proteomes" id="UP000290289"/>
    </source>
</evidence>
<evidence type="ECO:0000256" key="5">
    <source>
        <dbReference type="ARBA" id="ARBA00022679"/>
    </source>
</evidence>
<dbReference type="InterPro" id="IPR000597">
    <property type="entry name" value="Ribosomal_uL3"/>
</dbReference>
<keyword evidence="7" id="KW-0699">rRNA-binding</keyword>
<evidence type="ECO:0000256" key="2">
    <source>
        <dbReference type="ARBA" id="ARBA00006540"/>
    </source>
</evidence>
<keyword evidence="8" id="KW-0694">RNA-binding</keyword>
<gene>
    <name evidence="14" type="ORF">DVH24_025782</name>
</gene>
<evidence type="ECO:0000256" key="11">
    <source>
        <dbReference type="ARBA" id="ARBA00035213"/>
    </source>
</evidence>
<keyword evidence="15" id="KW-1185">Reference proteome</keyword>
<dbReference type="CDD" id="cd01425">
    <property type="entry name" value="RPS2"/>
    <property type="match status" value="1"/>
</dbReference>
<dbReference type="InterPro" id="IPR019926">
    <property type="entry name" value="Ribosomal_uL3_CS"/>
</dbReference>
<dbReference type="FunFam" id="2.160.10.10:FF:000001">
    <property type="entry name" value="UTP--glucose-1-phosphate uridylyltransferase"/>
    <property type="match status" value="1"/>
</dbReference>
<dbReference type="GO" id="GO:0003735">
    <property type="term" value="F:structural constituent of ribosome"/>
    <property type="evidence" value="ECO:0007669"/>
    <property type="project" value="InterPro"/>
</dbReference>
<dbReference type="Gene3D" id="3.30.160.810">
    <property type="match status" value="2"/>
</dbReference>
<dbReference type="InterPro" id="IPR018130">
    <property type="entry name" value="Ribosomal_uS2_CS"/>
</dbReference>
<evidence type="ECO:0000313" key="14">
    <source>
        <dbReference type="EMBL" id="RXI06646.1"/>
    </source>
</evidence>
<dbReference type="InterPro" id="IPR002618">
    <property type="entry name" value="UDPGP_fam"/>
</dbReference>
<dbReference type="PROSITE" id="PS00474">
    <property type="entry name" value="RIBOSOMAL_L3"/>
    <property type="match status" value="2"/>
</dbReference>
<evidence type="ECO:0000256" key="8">
    <source>
        <dbReference type="ARBA" id="ARBA00022884"/>
    </source>
</evidence>
<comment type="similarity">
    <text evidence="1">Belongs to the universal ribosomal protein uS2 family.</text>
</comment>
<dbReference type="PANTHER" id="PTHR11229:SF16">
    <property type="entry name" value="LARGE RIBOSOMAL SUBUNIT PROTEIN UL3C"/>
    <property type="match status" value="1"/>
</dbReference>
<accession>A0A498KGZ1</accession>
<dbReference type="InterPro" id="IPR029044">
    <property type="entry name" value="Nucleotide-diphossugar_trans"/>
</dbReference>
<organism evidence="14 15">
    <name type="scientific">Malus domestica</name>
    <name type="common">Apple</name>
    <name type="synonym">Pyrus malus</name>
    <dbReference type="NCBI Taxonomy" id="3750"/>
    <lineage>
        <taxon>Eukaryota</taxon>
        <taxon>Viridiplantae</taxon>
        <taxon>Streptophyta</taxon>
        <taxon>Embryophyta</taxon>
        <taxon>Tracheophyta</taxon>
        <taxon>Spermatophyta</taxon>
        <taxon>Magnoliopsida</taxon>
        <taxon>eudicotyledons</taxon>
        <taxon>Gunneridae</taxon>
        <taxon>Pentapetalae</taxon>
        <taxon>rosids</taxon>
        <taxon>fabids</taxon>
        <taxon>Rosales</taxon>
        <taxon>Rosaceae</taxon>
        <taxon>Amygdaloideae</taxon>
        <taxon>Maleae</taxon>
        <taxon>Malus</taxon>
    </lineage>
</organism>
<dbReference type="GO" id="GO:0003983">
    <property type="term" value="F:UTP:glucose-1-phosphate uridylyltransferase activity"/>
    <property type="evidence" value="ECO:0007669"/>
    <property type="project" value="UniProtKB-EC"/>
</dbReference>
<feature type="region of interest" description="Disordered" evidence="13">
    <location>
        <begin position="850"/>
        <end position="883"/>
    </location>
</feature>
<dbReference type="Pfam" id="PF00297">
    <property type="entry name" value="Ribosomal_L3"/>
    <property type="match status" value="2"/>
</dbReference>
<comment type="similarity">
    <text evidence="3">Belongs to the UDPGP type 1 family.</text>
</comment>
<evidence type="ECO:0000256" key="3">
    <source>
        <dbReference type="ARBA" id="ARBA00010401"/>
    </source>
</evidence>
<reference evidence="14 15" key="1">
    <citation type="submission" date="2018-10" db="EMBL/GenBank/DDBJ databases">
        <title>A high-quality apple genome assembly.</title>
        <authorList>
            <person name="Hu J."/>
        </authorList>
    </citation>
    <scope>NUCLEOTIDE SEQUENCE [LARGE SCALE GENOMIC DNA]</scope>
    <source>
        <strain evidence="15">cv. HFTH1</strain>
        <tissue evidence="14">Young leaf</tissue>
    </source>
</reference>
<keyword evidence="9 12" id="KW-0689">Ribosomal protein</keyword>
<dbReference type="PROSITE" id="PS00962">
    <property type="entry name" value="RIBOSOMAL_S2_1"/>
    <property type="match status" value="1"/>
</dbReference>
<protein>
    <recommendedName>
        <fullName evidence="11">Large ribosomal subunit protein uL3c</fullName>
        <ecNumber evidence="4">2.7.7.9</ecNumber>
    </recommendedName>
</protein>
<dbReference type="SUPFAM" id="SSF50447">
    <property type="entry name" value="Translation proteins"/>
    <property type="match status" value="2"/>
</dbReference>
<dbReference type="NCBIfam" id="TIGR03625">
    <property type="entry name" value="L3_bact"/>
    <property type="match status" value="2"/>
</dbReference>
<keyword evidence="10 12" id="KW-0687">Ribonucleoprotein</keyword>
<comment type="similarity">
    <text evidence="2 12">Belongs to the universal ribosomal protein uL3 family.</text>
</comment>
<dbReference type="InterPro" id="IPR019927">
    <property type="entry name" value="Ribosomal_uL3_bac/org-type"/>
</dbReference>
<keyword evidence="6" id="KW-0548">Nucleotidyltransferase</keyword>
<evidence type="ECO:0000256" key="9">
    <source>
        <dbReference type="ARBA" id="ARBA00022980"/>
    </source>
</evidence>
<evidence type="ECO:0000256" key="12">
    <source>
        <dbReference type="RuleBase" id="RU003905"/>
    </source>
</evidence>
<dbReference type="Gene3D" id="3.40.50.10490">
    <property type="entry name" value="Glucose-6-phosphate isomerase like protein, domain 1"/>
    <property type="match status" value="1"/>
</dbReference>
<dbReference type="PANTHER" id="PTHR11229">
    <property type="entry name" value="50S RIBOSOMAL PROTEIN L3"/>
    <property type="match status" value="1"/>
</dbReference>
<dbReference type="GO" id="GO:0019843">
    <property type="term" value="F:rRNA binding"/>
    <property type="evidence" value="ECO:0007669"/>
    <property type="project" value="UniProtKB-KW"/>
</dbReference>
<evidence type="ECO:0000256" key="10">
    <source>
        <dbReference type="ARBA" id="ARBA00023274"/>
    </source>
</evidence>
<evidence type="ECO:0000256" key="13">
    <source>
        <dbReference type="SAM" id="MobiDB-lite"/>
    </source>
</evidence>
<dbReference type="EC" id="2.7.7.9" evidence="4"/>
<dbReference type="GO" id="GO:1990904">
    <property type="term" value="C:ribonucleoprotein complex"/>
    <property type="evidence" value="ECO:0007669"/>
    <property type="project" value="UniProtKB-KW"/>
</dbReference>
<dbReference type="SUPFAM" id="SSF53448">
    <property type="entry name" value="Nucleotide-diphospho-sugar transferases"/>
    <property type="match status" value="1"/>
</dbReference>
<dbReference type="HAMAP" id="MF_01325_B">
    <property type="entry name" value="Ribosomal_uL3_B"/>
    <property type="match status" value="2"/>
</dbReference>
<dbReference type="Gene3D" id="2.40.30.10">
    <property type="entry name" value="Translation factors"/>
    <property type="match status" value="2"/>
</dbReference>
<comment type="caution">
    <text evidence="14">The sequence shown here is derived from an EMBL/GenBank/DDBJ whole genome shotgun (WGS) entry which is preliminary data.</text>
</comment>
<name>A0A498KGZ1_MALDO</name>
<dbReference type="InterPro" id="IPR001865">
    <property type="entry name" value="Ribosomal_uS2"/>
</dbReference>
<evidence type="ECO:0000256" key="4">
    <source>
        <dbReference type="ARBA" id="ARBA00012415"/>
    </source>
</evidence>
<sequence>MTLHSIVIQKLLSTNAHLGRRVAAHHFKQFTYGTRNGMAIIDSDRTLICLRSAAEFIAALAQQKARFMFVNTNSLWDEIIEQMTKRIGCYSPSMNMLWRTGGFLTNSHSPKKFRSRHKKICFGPTQPPDCLVVFDTDRKSSVILEADRLQIPIVSLVDSAMPLEYYKKITYPIPANDSVQFVYLVCNLITKTFLLQQKRNGAVAADEGTREKVESIEESKTTNKAELLVLPYNLLPISPGVEETEELLDKLVVLKFNGALGTNMGFDGPKSAIEIRDGLTSLDLIVKQIETLRSKYRCSVPLLLMNTPTTHEDTVKVLEKYSISNIDIHSLRQTEQPQLKSHGVGRGGEDELYPSGHGALFLSLVKSGTLDVLLSQGKEYILLVNSDNVAATIDPIYFLIFCGNIVSANLPFQQVTPTSYDSDFSNIGSRLQKFELAEIAQNFVKHSMDKFKLLDTGSLWVNLKAVKRLLDTDAIKIEDISVSKGTESDQVPLQETAAGSAIRFFDRAIGVNVPHSRSLSINKTSDLLLLKSDIFICDGGVLVRNIARTNPEDPVIELGPEFEKVSDLLSRFKSIPDIMDLDRLKVTGDVWFGAGITLKGKVTIVAKPGMKLEIPDGVVIENKLFFSFCFSDENAETRPPAFQFSFSLNPKNQTAIMSILSISSPSSSSALLPNVSFSSKSSSFLTPPLQIATPSLAVAKNHKNRLTGITMSMEAGIGVMATKLGMMSFFEPTGKVVPVTVVGFKEGNIVTQVKTQATDGYDAVQIGYRRVRDRKLTKPEMGHLQKAGSIPLRHLQEFRLQNVQGFEPNQKLSFDELFNEGDIVDVSGTTIGKGFQGGIKRHNFKRGQMTHGSKSHRALGSIGAGTTPGRVYKGKKMPGRMGGTKTKIRKLKIVKIDKELNVVMIKGALPGKPGNLLRIAPAKIVGKNIPKKTRPPAFQSSFSLNPKNQTAIMSILSISSPSSSSALLPNVSFSSKSSSFLTPPLQIATPSLAVAKNHKNRPTGITMSLEAGIGVMATKLGMMSFFEPTGKVVPVTVVGFKEGNIVTQVKTQATDGYDAVQIGYRRVRDRKLTKPEMGHLQKAGSIPLRHLQEFRLQNVQGFEPNQKLSFDELFNEGDIVDVSGTTIGKGFQGGIKRHNFKRGQMTHGSKSHRALGSIGAGTTPGRVYKGKKMPGRMGGTKTKIRKLKIVKIDKELNVVMIKGALPGKAGNLLRIAPAKIVGKNIPKS</sequence>
<dbReference type="SUPFAM" id="SSF52313">
    <property type="entry name" value="Ribosomal protein S2"/>
    <property type="match status" value="1"/>
</dbReference>
<evidence type="ECO:0000256" key="6">
    <source>
        <dbReference type="ARBA" id="ARBA00022695"/>
    </source>
</evidence>